<evidence type="ECO:0000313" key="1">
    <source>
        <dbReference type="EMBL" id="CAJ1962155.1"/>
    </source>
</evidence>
<dbReference type="EMBL" id="CAKOGP040002093">
    <property type="protein sequence ID" value="CAJ1962155.1"/>
    <property type="molecule type" value="Genomic_DNA"/>
</dbReference>
<gene>
    <name evidence="1" type="ORF">CYCCA115_LOCUS19553</name>
</gene>
<organism evidence="1 2">
    <name type="scientific">Cylindrotheca closterium</name>
    <dbReference type="NCBI Taxonomy" id="2856"/>
    <lineage>
        <taxon>Eukaryota</taxon>
        <taxon>Sar</taxon>
        <taxon>Stramenopiles</taxon>
        <taxon>Ochrophyta</taxon>
        <taxon>Bacillariophyta</taxon>
        <taxon>Bacillariophyceae</taxon>
        <taxon>Bacillariophycidae</taxon>
        <taxon>Bacillariales</taxon>
        <taxon>Bacillariaceae</taxon>
        <taxon>Cylindrotheca</taxon>
    </lineage>
</organism>
<sequence>MSQLLLFFGQGRDPENKGSEPHGLHNGHFKAAIQSPSIAYCDALFRNIPLTTGFVPLQRQNLMNCAIEKKPGDFRLFKMRTIQLMNSKAQANNKKAGRTAMQFAKAHSLISDGQCGSRKRHQAIDLALSKPLVWDLLILQRRAAGWILNNAKSCFDRVVHWVAIVTMLRFGLTWRVLSSMFNMLSSTTHRVCTGFGDSKRSFRPPSAVPFQGCGQGNGAGPPIWISVSLVLITMMEAMGYGFECLSALESQLVTAQCFCFVDNTDVIEAGGTNHHSGEDICASVQAAATLWPGEIWATGGAINPEKSFWWLIDFEWDACNDQWRFCRKGSAAPEFDLKIPGLYGDIEPLCCLEPDDSERTLGVMLSPLENHKAQEA</sequence>
<dbReference type="Proteomes" id="UP001295423">
    <property type="component" value="Unassembled WGS sequence"/>
</dbReference>
<comment type="caution">
    <text evidence="1">The sequence shown here is derived from an EMBL/GenBank/DDBJ whole genome shotgun (WGS) entry which is preliminary data.</text>
</comment>
<name>A0AAD2JLN6_9STRA</name>
<dbReference type="AlphaFoldDB" id="A0AAD2JLN6"/>
<reference evidence="1" key="1">
    <citation type="submission" date="2023-08" db="EMBL/GenBank/DDBJ databases">
        <authorList>
            <person name="Audoor S."/>
            <person name="Bilcke G."/>
        </authorList>
    </citation>
    <scope>NUCLEOTIDE SEQUENCE</scope>
</reference>
<protein>
    <submittedName>
        <fullName evidence="1">Uncharacterized protein</fullName>
    </submittedName>
</protein>
<keyword evidence="2" id="KW-1185">Reference proteome</keyword>
<proteinExistence type="predicted"/>
<accession>A0AAD2JLN6</accession>
<evidence type="ECO:0000313" key="2">
    <source>
        <dbReference type="Proteomes" id="UP001295423"/>
    </source>
</evidence>